<reference evidence="2" key="1">
    <citation type="journal article" date="2011" name="Nature">
        <title>Genome sequence and analysis of the tuber crop potato.</title>
        <authorList>
            <consortium name="The Potato Genome Sequencing Consortium"/>
        </authorList>
    </citation>
    <scope>NUCLEOTIDE SEQUENCE [LARGE SCALE GENOMIC DNA]</scope>
    <source>
        <strain evidence="2">cv. DM1-3 516 R44</strain>
    </source>
</reference>
<name>M1A6D3_SOLTU</name>
<organism evidence="1 2">
    <name type="scientific">Solanum tuberosum</name>
    <name type="common">Potato</name>
    <dbReference type="NCBI Taxonomy" id="4113"/>
    <lineage>
        <taxon>Eukaryota</taxon>
        <taxon>Viridiplantae</taxon>
        <taxon>Streptophyta</taxon>
        <taxon>Embryophyta</taxon>
        <taxon>Tracheophyta</taxon>
        <taxon>Spermatophyta</taxon>
        <taxon>Magnoliopsida</taxon>
        <taxon>eudicotyledons</taxon>
        <taxon>Gunneridae</taxon>
        <taxon>Pentapetalae</taxon>
        <taxon>asterids</taxon>
        <taxon>lamiids</taxon>
        <taxon>Solanales</taxon>
        <taxon>Solanaceae</taxon>
        <taxon>Solanoideae</taxon>
        <taxon>Solaneae</taxon>
        <taxon>Solanum</taxon>
    </lineage>
</organism>
<dbReference type="Gramene" id="PGSC0003DMT400015667">
    <property type="protein sequence ID" value="PGSC0003DMT400015667"/>
    <property type="gene ID" value="PGSC0003DMG400006116"/>
</dbReference>
<evidence type="ECO:0000313" key="2">
    <source>
        <dbReference type="Proteomes" id="UP000011115"/>
    </source>
</evidence>
<dbReference type="InParanoid" id="M1A6D3"/>
<reference evidence="1" key="2">
    <citation type="submission" date="2015-06" db="UniProtKB">
        <authorList>
            <consortium name="EnsemblPlants"/>
        </authorList>
    </citation>
    <scope>IDENTIFICATION</scope>
    <source>
        <strain evidence="1">DM1-3 516 R44</strain>
    </source>
</reference>
<dbReference type="EnsemblPlants" id="PGSC0003DMT400015667">
    <property type="protein sequence ID" value="PGSC0003DMT400015667"/>
    <property type="gene ID" value="PGSC0003DMG400006116"/>
</dbReference>
<dbReference type="HOGENOM" id="CLU_2946279_0_0_1"/>
<evidence type="ECO:0000313" key="1">
    <source>
        <dbReference type="EnsemblPlants" id="PGSC0003DMT400015667"/>
    </source>
</evidence>
<protein>
    <submittedName>
        <fullName evidence="1">Uncharacterized protein</fullName>
    </submittedName>
</protein>
<keyword evidence="2" id="KW-1185">Reference proteome</keyword>
<proteinExistence type="predicted"/>
<dbReference type="Proteomes" id="UP000011115">
    <property type="component" value="Unassembled WGS sequence"/>
</dbReference>
<dbReference type="AlphaFoldDB" id="M1A6D3"/>
<accession>M1A6D3</accession>
<dbReference type="PaxDb" id="4113-PGSC0003DMT400015667"/>
<sequence>MGTKHGQTWFENHHEKWTSGLTQSRKIAQEVRNEDCVRPYKESNFPFHSRCGMQHSALDK</sequence>